<reference evidence="6" key="1">
    <citation type="journal article" date="2020" name="Fungal Divers.">
        <title>Resolving the Mortierellaceae phylogeny through synthesis of multi-gene phylogenetics and phylogenomics.</title>
        <authorList>
            <person name="Vandepol N."/>
            <person name="Liber J."/>
            <person name="Desiro A."/>
            <person name="Na H."/>
            <person name="Kennedy M."/>
            <person name="Barry K."/>
            <person name="Grigoriev I.V."/>
            <person name="Miller A.N."/>
            <person name="O'Donnell K."/>
            <person name="Stajich J.E."/>
            <person name="Bonito G."/>
        </authorList>
    </citation>
    <scope>NUCLEOTIDE SEQUENCE</scope>
    <source>
        <strain evidence="6">NRRL 2769</strain>
    </source>
</reference>
<evidence type="ECO:0000259" key="4">
    <source>
        <dbReference type="Pfam" id="PF05729"/>
    </source>
</evidence>
<proteinExistence type="predicted"/>
<feature type="domain" description="Arm-like repeat" evidence="5">
    <location>
        <begin position="228"/>
        <end position="595"/>
    </location>
</feature>
<organism evidence="6 7">
    <name type="scientific">Entomortierella chlamydospora</name>
    <dbReference type="NCBI Taxonomy" id="101097"/>
    <lineage>
        <taxon>Eukaryota</taxon>
        <taxon>Fungi</taxon>
        <taxon>Fungi incertae sedis</taxon>
        <taxon>Mucoromycota</taxon>
        <taxon>Mortierellomycotina</taxon>
        <taxon>Mortierellomycetes</taxon>
        <taxon>Mortierellales</taxon>
        <taxon>Mortierellaceae</taxon>
        <taxon>Entomortierella</taxon>
    </lineage>
</organism>
<evidence type="ECO:0000256" key="1">
    <source>
        <dbReference type="ARBA" id="ARBA00022574"/>
    </source>
</evidence>
<feature type="repeat" description="WD" evidence="3">
    <location>
        <begin position="1363"/>
        <end position="1404"/>
    </location>
</feature>
<dbReference type="InterPro" id="IPR001680">
    <property type="entry name" value="WD40_rpt"/>
</dbReference>
<dbReference type="InterPro" id="IPR025662">
    <property type="entry name" value="Sigma_54_int_dom_ATP-bd_1"/>
</dbReference>
<dbReference type="PRINTS" id="PR00320">
    <property type="entry name" value="GPROTEINBRPT"/>
</dbReference>
<feature type="repeat" description="WD" evidence="3">
    <location>
        <begin position="1238"/>
        <end position="1279"/>
    </location>
</feature>
<dbReference type="PROSITE" id="PS50294">
    <property type="entry name" value="WD_REPEATS_REGION"/>
    <property type="match status" value="12"/>
</dbReference>
<feature type="repeat" description="WD" evidence="3">
    <location>
        <begin position="1279"/>
        <end position="1320"/>
    </location>
</feature>
<feature type="repeat" description="WD" evidence="3">
    <location>
        <begin position="1699"/>
        <end position="1740"/>
    </location>
</feature>
<evidence type="ECO:0000313" key="6">
    <source>
        <dbReference type="EMBL" id="KAG0020582.1"/>
    </source>
</evidence>
<dbReference type="PROSITE" id="PS00678">
    <property type="entry name" value="WD_REPEATS_1"/>
    <property type="match status" value="10"/>
</dbReference>
<feature type="repeat" description="WD" evidence="3">
    <location>
        <begin position="1405"/>
        <end position="1446"/>
    </location>
</feature>
<protein>
    <submittedName>
        <fullName evidence="6">Uncharacterized protein</fullName>
    </submittedName>
</protein>
<dbReference type="InterPro" id="IPR020472">
    <property type="entry name" value="WD40_PAC1"/>
</dbReference>
<dbReference type="Proteomes" id="UP000703661">
    <property type="component" value="Unassembled WGS sequence"/>
</dbReference>
<feature type="repeat" description="WD" evidence="3">
    <location>
        <begin position="1573"/>
        <end position="1614"/>
    </location>
</feature>
<dbReference type="SUPFAM" id="SSF52540">
    <property type="entry name" value="P-loop containing nucleoside triphosphate hydrolases"/>
    <property type="match status" value="1"/>
</dbReference>
<evidence type="ECO:0000256" key="3">
    <source>
        <dbReference type="PROSITE-ProRule" id="PRU00221"/>
    </source>
</evidence>
<name>A0A9P6N1P8_9FUNG</name>
<dbReference type="PANTHER" id="PTHR22847:SF637">
    <property type="entry name" value="WD REPEAT DOMAIN 5B"/>
    <property type="match status" value="1"/>
</dbReference>
<dbReference type="Gene3D" id="2.160.20.80">
    <property type="entry name" value="E3 ubiquitin-protein ligase SopA"/>
    <property type="match status" value="1"/>
</dbReference>
<dbReference type="PROSITE" id="PS50082">
    <property type="entry name" value="WD_REPEATS_2"/>
    <property type="match status" value="12"/>
</dbReference>
<dbReference type="Pfam" id="PF05729">
    <property type="entry name" value="NACHT"/>
    <property type="match status" value="1"/>
</dbReference>
<feature type="domain" description="NACHT" evidence="4">
    <location>
        <begin position="692"/>
        <end position="850"/>
    </location>
</feature>
<dbReference type="PROSITE" id="PS00675">
    <property type="entry name" value="SIGMA54_INTERACT_1"/>
    <property type="match status" value="1"/>
</dbReference>
<dbReference type="InterPro" id="IPR016024">
    <property type="entry name" value="ARM-type_fold"/>
</dbReference>
<evidence type="ECO:0000256" key="2">
    <source>
        <dbReference type="ARBA" id="ARBA00022737"/>
    </source>
</evidence>
<dbReference type="Gene3D" id="3.40.50.300">
    <property type="entry name" value="P-loop containing nucleotide triphosphate hydrolases"/>
    <property type="match status" value="1"/>
</dbReference>
<comment type="caution">
    <text evidence="6">The sequence shown here is derived from an EMBL/GenBank/DDBJ whole genome shotgun (WGS) entry which is preliminary data.</text>
</comment>
<dbReference type="InterPro" id="IPR015943">
    <property type="entry name" value="WD40/YVTN_repeat-like_dom_sf"/>
</dbReference>
<feature type="repeat" description="WD" evidence="3">
    <location>
        <begin position="1489"/>
        <end position="1530"/>
    </location>
</feature>
<keyword evidence="1 3" id="KW-0853">WD repeat</keyword>
<dbReference type="EMBL" id="JAAAID010000208">
    <property type="protein sequence ID" value="KAG0020582.1"/>
    <property type="molecule type" value="Genomic_DNA"/>
</dbReference>
<feature type="repeat" description="WD" evidence="3">
    <location>
        <begin position="1321"/>
        <end position="1362"/>
    </location>
</feature>
<dbReference type="SMART" id="SM00320">
    <property type="entry name" value="WD40"/>
    <property type="match status" value="15"/>
</dbReference>
<dbReference type="SUPFAM" id="SSF50998">
    <property type="entry name" value="Quinoprotein alcohol dehydrogenase-like"/>
    <property type="match status" value="1"/>
</dbReference>
<dbReference type="InterPro" id="IPR027417">
    <property type="entry name" value="P-loop_NTPase"/>
</dbReference>
<dbReference type="SUPFAM" id="SSF141571">
    <property type="entry name" value="Pentapeptide repeat-like"/>
    <property type="match status" value="1"/>
</dbReference>
<dbReference type="CDD" id="cd00200">
    <property type="entry name" value="WD40"/>
    <property type="match status" value="2"/>
</dbReference>
<dbReference type="PANTHER" id="PTHR22847">
    <property type="entry name" value="WD40 REPEAT PROTEIN"/>
    <property type="match status" value="1"/>
</dbReference>
<dbReference type="InterPro" id="IPR007111">
    <property type="entry name" value="NACHT_NTPase"/>
</dbReference>
<evidence type="ECO:0000259" key="5">
    <source>
        <dbReference type="Pfam" id="PF23948"/>
    </source>
</evidence>
<dbReference type="Pfam" id="PF23948">
    <property type="entry name" value="ARM_5"/>
    <property type="match status" value="1"/>
</dbReference>
<dbReference type="SUPFAM" id="SSF50978">
    <property type="entry name" value="WD40 repeat-like"/>
    <property type="match status" value="2"/>
</dbReference>
<accession>A0A9P6N1P8</accession>
<dbReference type="GO" id="GO:1990234">
    <property type="term" value="C:transferase complex"/>
    <property type="evidence" value="ECO:0007669"/>
    <property type="project" value="UniProtKB-ARBA"/>
</dbReference>
<dbReference type="InterPro" id="IPR011047">
    <property type="entry name" value="Quinoprotein_ADH-like_sf"/>
</dbReference>
<dbReference type="InterPro" id="IPR019775">
    <property type="entry name" value="WD40_repeat_CS"/>
</dbReference>
<evidence type="ECO:0000313" key="7">
    <source>
        <dbReference type="Proteomes" id="UP000703661"/>
    </source>
</evidence>
<feature type="repeat" description="WD" evidence="3">
    <location>
        <begin position="1531"/>
        <end position="1572"/>
    </location>
</feature>
<dbReference type="SUPFAM" id="SSF48371">
    <property type="entry name" value="ARM repeat"/>
    <property type="match status" value="1"/>
</dbReference>
<gene>
    <name evidence="6" type="ORF">BGZ80_003953</name>
</gene>
<keyword evidence="7" id="KW-1185">Reference proteome</keyword>
<dbReference type="Pfam" id="PF00805">
    <property type="entry name" value="Pentapeptide"/>
    <property type="match status" value="1"/>
</dbReference>
<feature type="repeat" description="WD" evidence="3">
    <location>
        <begin position="1615"/>
        <end position="1656"/>
    </location>
</feature>
<sequence length="1870" mass="208183">MIRRLFSSTSSSLSLDDALKLANEQLQNARDAKNKPPEALEYSDNAKSNIKKAERIFAANRAGSASQDDGIASAYHEHATLLDALGYNDKAQKSHSRAEKWGYVYLPVQKNEQSLSPLTTISTAAAIEEDISNLDIAQPIAQSHTQKTISDIKDHTLGEGVDTPQLPRQIFSQDTIVPSAKYTLPENNGLITSTPQLAYCLSLSLPSLVSKESLSEAEYEWSQARIDDSEEQGRLKSMATDVIRAFVRSELKNPAVVAEVVCLAAVLDPVDFRKLLQKIVDGIDQSVLLRIHLLDGLAQMMRDAQPGYVDTDDLVKVLELLNRRLKGTHQQSIQNIHRLTYAVSRVLDSMVDSQVKDLKREELHEPLSEYLKHLQESSDPSLVYQAAYAYQALQYIPDDESILQVTFRRTGKVVRGISGGVSAVRALDFNGFIDGLKGIQGGLEGAAEAIGFVREAYNNVKDLAESGQVLLESLKEGLSFSRKSAWYPALRCLDTLLQEGRLAEFEKLIREAPCRQDLAFQWGVCQRLGELAANPLWGINIRQSAISLLGEMHKDNTTWSLQVNVKQWIYCILDQLTSSSDTFVAGHAQECLLELQGNGDKTESYPTKVDTKEYSYPYPLISDLPPQTSPLLNYVLDKPDVEAPLKRLRAARLKEQDRDVYISPRAKANFKATEDFDLAPKVEEFLANSKKVLLLLGDSGSGKSTFNRALETSLWENYKKSDDRIPLFVHLPTIDKPEHDLIAKQLRKLDFTEREINELRVHREFILICDGYDESQQTRNLYMSNHLNQSGSWKVQMLIGCRTEYIGVDYKDCFQPTDGDNRRRPELFQETVIVPFNKDQIHDYINQYVSLRKPSWESKDYERALKEVPNLQDLVKNPFLLKLALEVLPHLVEKDGDLTTTRITRIGLYDEFLAQWLERGKMRLTEMELNPYDDEAFKTLYQLGFSEHATAFLRDFSAAIYDNQKGNPVVSRPELRDGAAWKQEFFNRRDGNNLLLESLPLICNSAHYRFIHKSALEYGLTLAIFDPKAQENHVEPTTAPSRRGSIGSALSFEIQSLSEKDEAMSETEQPLLKSPLGRRNFVGDPSILLFLVERAQQEPAFRDQLHAAIQRSKVDKTARIAAANAITVLVKANVQFNGADLRNIKIPGADLSFGVFDSAQLQGADLRKANLHSVWLRKANLKGARMSGVQLDELPSLQHIYVVDCCTYSPDGEMFAVGIQNGDIVLYNTSSWERVRELSGHTMGFHSLSFSAKGDRIISGNGDGTARLWDVKTSDCIHTLKHDSRVICAVYSPKEDRIVSGSWDKTIKVWDVETGNCIQTLQGHAKTINCVAHSPKGSQIASGSWDKTVRLWDAEAGNCILTLQGHTTSVSVVTYSPNGDQVASGSEDKTVRLWDVKTGDCVNTLQGHAGEILKIVYSSKGDCIVSGSRDGALRLWDVVTGTCVHQLQGHVGPIYCIVYSPKGDQIASGSGDKTVRLWDVETGDCIQTFQGHNRHITCVAYSPKGDQIASGSWDRRVRLWDVKSSEYVLAIPGHGREVDTIVYLPKEGKIVSGSQDMTVRLWDAETGDCIYTLQGHDSKVGSVAYSPKGGQFASGSDDGTVRLWNVETGKCVRVFQDHCMGVTSVAYSPNGEHIASGRNNLSVKIWDIETGDCVKTLQGHDKKVNSVAYSPKGDQIASGSDDDTIRLWDVETGACVSTLRGHKLRVFAAVYSPKGDQIASTSMDETIRLWSVESGECVRVISGPDIGATNTVYSPKGDQIVTGNEKVQLWSVETGECQLTITGFNGSVWGVAWEDALNCQYIITGCRDKSVRRWQITKERDEYKALLCWSSSHDVLTTVDASFDDVEGLTDLNWMILRQYGALKNSITAS</sequence>
<dbReference type="InterPro" id="IPR036322">
    <property type="entry name" value="WD40_repeat_dom_sf"/>
</dbReference>
<dbReference type="InterPro" id="IPR056251">
    <property type="entry name" value="Arm_rpt_dom"/>
</dbReference>
<dbReference type="InterPro" id="IPR001646">
    <property type="entry name" value="5peptide_repeat"/>
</dbReference>
<keyword evidence="2" id="KW-0677">Repeat</keyword>
<feature type="repeat" description="WD" evidence="3">
    <location>
        <begin position="1657"/>
        <end position="1698"/>
    </location>
</feature>
<feature type="repeat" description="WD" evidence="3">
    <location>
        <begin position="1447"/>
        <end position="1488"/>
    </location>
</feature>
<dbReference type="Gene3D" id="2.130.10.10">
    <property type="entry name" value="YVTN repeat-like/Quinoprotein amine dehydrogenase"/>
    <property type="match status" value="6"/>
</dbReference>
<dbReference type="Pfam" id="PF00400">
    <property type="entry name" value="WD40"/>
    <property type="match status" value="13"/>
</dbReference>